<dbReference type="AlphaFoldDB" id="A0A8W8HLX3"/>
<dbReference type="SUPFAM" id="SSF48403">
    <property type="entry name" value="Ankyrin repeat"/>
    <property type="match status" value="1"/>
</dbReference>
<keyword evidence="1" id="KW-0677">Repeat</keyword>
<dbReference type="InterPro" id="IPR036770">
    <property type="entry name" value="Ankyrin_rpt-contain_sf"/>
</dbReference>
<dbReference type="Gene3D" id="1.25.40.20">
    <property type="entry name" value="Ankyrin repeat-containing domain"/>
    <property type="match status" value="3"/>
</dbReference>
<reference evidence="3" key="1">
    <citation type="submission" date="2022-08" db="UniProtKB">
        <authorList>
            <consortium name="EnsemblMetazoa"/>
        </authorList>
    </citation>
    <scope>IDENTIFICATION</scope>
    <source>
        <strain evidence="3">05x7-T-G4-1.051#20</strain>
    </source>
</reference>
<dbReference type="Pfam" id="PF12796">
    <property type="entry name" value="Ank_2"/>
    <property type="match status" value="1"/>
</dbReference>
<sequence length="704" mass="80701">MNLRKTKLFKTINTGNPKQVMGALWEYLKTGKDVNLRDEETGGNLLHLLVDHGENFADPETVQAIYMLVCKDIEIDAQDKDGETGLHKVMRKPGTYRIMMALIRCGADTRIVNNDGKTAEDILITEKPEGWEEMYHWYKKFKPGLWAALSEENPDRKVVQRLLRQWCRLTCVKNGKVVNIKSLVKDDIHKVDLLRMIEEFENQNEMCLALNAGFGFIVKSWVKQGIELLKDVDSNAMDYSYQHKYPEFPEVPRPILAAAWESNNYDAVDVLLEMEPDTRVLWTDDAESKNPPKPLFFQIICGVTAPRDEKIVHRVLKGADLTARDREGHTILHKIVLHDRPENAAENTLRVAMSYGADLSARDCNGRTPRDLAKKLQKEHYCKCIDEYIIKLVKDRKFEDIERLILHNYDHLLDITDSGNRTLVDIAKKYGTRQIHEVVKLTAAIQAYVKRVFQAVDDGSLEDLKKLLSCKRYANVRDRCGRSLLHRAILKKHKPLISFLLDECAGHVALGDTLDRTPLHYGYLFIPEEKAIIKKMIDKGALVKRRDAFGRLAEDLTVEKCGSQEHRKVQKEIEDFDLNIYLCDSDFEQTFKKAIQSLTSGLQAFGDVSRYSSTLFDCVDHKQTEIAKYLITNGFKTDIYKQYQKCDPSDPMCAMMECGHSMTSLKERAMDKKCDEIVKLIEQVSLGKIKVQNTQQNGLSMYGV</sequence>
<dbReference type="InterPro" id="IPR002110">
    <property type="entry name" value="Ankyrin_rpt"/>
</dbReference>
<accession>A0A8W8HLX3</accession>
<evidence type="ECO:0000313" key="3">
    <source>
        <dbReference type="EnsemblMetazoa" id="G10173.6:cds"/>
    </source>
</evidence>
<dbReference type="EnsemblMetazoa" id="G10173.6">
    <property type="protein sequence ID" value="G10173.6:cds"/>
    <property type="gene ID" value="G10173"/>
</dbReference>
<name>A0A8W8HLX3_MAGGI</name>
<evidence type="ECO:0000256" key="2">
    <source>
        <dbReference type="ARBA" id="ARBA00023043"/>
    </source>
</evidence>
<dbReference type="PANTHER" id="PTHR24126:SF14">
    <property type="entry name" value="ANK_REP_REGION DOMAIN-CONTAINING PROTEIN"/>
    <property type="match status" value="1"/>
</dbReference>
<proteinExistence type="predicted"/>
<keyword evidence="2" id="KW-0040">ANK repeat</keyword>
<dbReference type="SMART" id="SM00248">
    <property type="entry name" value="ANK"/>
    <property type="match status" value="5"/>
</dbReference>
<protein>
    <submittedName>
        <fullName evidence="3">Uncharacterized protein</fullName>
    </submittedName>
</protein>
<dbReference type="Proteomes" id="UP000005408">
    <property type="component" value="Unassembled WGS sequence"/>
</dbReference>
<organism evidence="3 4">
    <name type="scientific">Magallana gigas</name>
    <name type="common">Pacific oyster</name>
    <name type="synonym">Crassostrea gigas</name>
    <dbReference type="NCBI Taxonomy" id="29159"/>
    <lineage>
        <taxon>Eukaryota</taxon>
        <taxon>Metazoa</taxon>
        <taxon>Spiralia</taxon>
        <taxon>Lophotrochozoa</taxon>
        <taxon>Mollusca</taxon>
        <taxon>Bivalvia</taxon>
        <taxon>Autobranchia</taxon>
        <taxon>Pteriomorphia</taxon>
        <taxon>Ostreida</taxon>
        <taxon>Ostreoidea</taxon>
        <taxon>Ostreidae</taxon>
        <taxon>Magallana</taxon>
    </lineage>
</organism>
<evidence type="ECO:0000256" key="1">
    <source>
        <dbReference type="ARBA" id="ARBA00022737"/>
    </source>
</evidence>
<evidence type="ECO:0000313" key="4">
    <source>
        <dbReference type="Proteomes" id="UP000005408"/>
    </source>
</evidence>
<keyword evidence="4" id="KW-1185">Reference proteome</keyword>
<dbReference type="PANTHER" id="PTHR24126">
    <property type="entry name" value="ANKYRIN REPEAT, PH AND SEC7 DOMAIN CONTAINING PROTEIN SECG-RELATED"/>
    <property type="match status" value="1"/>
</dbReference>